<gene>
    <name evidence="2" type="ORF">JOF39_001925</name>
</gene>
<keyword evidence="3" id="KW-1185">Reference proteome</keyword>
<name>A0ABS4XQP8_GLUPR</name>
<accession>A0ABS4XQP8</accession>
<feature type="domain" description="N-acetyltransferase" evidence="1">
    <location>
        <begin position="1"/>
        <end position="117"/>
    </location>
</feature>
<dbReference type="Gene3D" id="3.40.630.30">
    <property type="match status" value="1"/>
</dbReference>
<sequence>MAAVASVRDAFPARLATVANAIFILSDSACSEVGCLWIGRDQSNDPSAWWVRDILIEAEHRGKGCGEEGMLLSEDYARSQGAPTLGLSVFGINHSTRGLHELLSYETTSIKMRKNLA</sequence>
<dbReference type="RefSeq" id="WP_188947612.1">
    <property type="nucleotide sequence ID" value="NZ_BMPH01000003.1"/>
</dbReference>
<dbReference type="InterPro" id="IPR000182">
    <property type="entry name" value="GNAT_dom"/>
</dbReference>
<dbReference type="Pfam" id="PF00583">
    <property type="entry name" value="Acetyltransf_1"/>
    <property type="match status" value="1"/>
</dbReference>
<dbReference type="SUPFAM" id="SSF55729">
    <property type="entry name" value="Acyl-CoA N-acyltransferases (Nat)"/>
    <property type="match status" value="1"/>
</dbReference>
<dbReference type="CDD" id="cd04301">
    <property type="entry name" value="NAT_SF"/>
    <property type="match status" value="1"/>
</dbReference>
<evidence type="ECO:0000313" key="3">
    <source>
        <dbReference type="Proteomes" id="UP001195422"/>
    </source>
</evidence>
<reference evidence="2 3" key="1">
    <citation type="submission" date="2021-03" db="EMBL/GenBank/DDBJ databases">
        <title>Sequencing the genomes of 1000 actinobacteria strains.</title>
        <authorList>
            <person name="Klenk H.-P."/>
        </authorList>
    </citation>
    <scope>NUCLEOTIDE SEQUENCE [LARGE SCALE GENOMIC DNA]</scope>
    <source>
        <strain evidence="2 3">DSM 20168</strain>
    </source>
</reference>
<dbReference type="PROSITE" id="PS51186">
    <property type="entry name" value="GNAT"/>
    <property type="match status" value="1"/>
</dbReference>
<dbReference type="Proteomes" id="UP001195422">
    <property type="component" value="Unassembled WGS sequence"/>
</dbReference>
<comment type="caution">
    <text evidence="2">The sequence shown here is derived from an EMBL/GenBank/DDBJ whole genome shotgun (WGS) entry which is preliminary data.</text>
</comment>
<dbReference type="EMBL" id="JAGIOJ010000001">
    <property type="protein sequence ID" value="MBP2398844.1"/>
    <property type="molecule type" value="Genomic_DNA"/>
</dbReference>
<evidence type="ECO:0000313" key="2">
    <source>
        <dbReference type="EMBL" id="MBP2398844.1"/>
    </source>
</evidence>
<protein>
    <submittedName>
        <fullName evidence="2">GNAT superfamily N-acetyltransferase</fullName>
    </submittedName>
</protein>
<proteinExistence type="predicted"/>
<dbReference type="InterPro" id="IPR016181">
    <property type="entry name" value="Acyl_CoA_acyltransferase"/>
</dbReference>
<organism evidence="2 3">
    <name type="scientific">Glutamicibacter protophormiae</name>
    <name type="common">Brevibacterium protophormiae</name>
    <dbReference type="NCBI Taxonomy" id="37930"/>
    <lineage>
        <taxon>Bacteria</taxon>
        <taxon>Bacillati</taxon>
        <taxon>Actinomycetota</taxon>
        <taxon>Actinomycetes</taxon>
        <taxon>Micrococcales</taxon>
        <taxon>Micrococcaceae</taxon>
        <taxon>Glutamicibacter</taxon>
    </lineage>
</organism>
<evidence type="ECO:0000259" key="1">
    <source>
        <dbReference type="PROSITE" id="PS51186"/>
    </source>
</evidence>